<sequence length="191" mass="20804">MDKNKLFLGFMTAALGLFLLISPDTFISFFVILLGLAAIIDGIFILTATRDLIIDPQYKLIVTVRGILSLVVGLLAVVLPIAVAAVVWKAMAYTLAVYLLLSVGMQVYTITKLHRNGIMIRQSMIEAASSLVLALVLFIIPAQVAGHFLIRLFGIILLVIGLGLVIIQWKSRPEVIIPDSVEDAEEGESEN</sequence>
<organism evidence="2 3">
    <name type="scientific">Treponema ruminis</name>
    <dbReference type="NCBI Taxonomy" id="744515"/>
    <lineage>
        <taxon>Bacteria</taxon>
        <taxon>Pseudomonadati</taxon>
        <taxon>Spirochaetota</taxon>
        <taxon>Spirochaetia</taxon>
        <taxon>Spirochaetales</taxon>
        <taxon>Treponemataceae</taxon>
        <taxon>Treponema</taxon>
    </lineage>
</organism>
<feature type="transmembrane region" description="Helical" evidence="1">
    <location>
        <begin position="60"/>
        <end position="84"/>
    </location>
</feature>
<keyword evidence="1" id="KW-0472">Membrane</keyword>
<protein>
    <submittedName>
        <fullName evidence="2">Uncharacterized membrane protein HdeD (DUF308 family)</fullName>
    </submittedName>
</protein>
<dbReference type="Proteomes" id="UP000518887">
    <property type="component" value="Unassembled WGS sequence"/>
</dbReference>
<dbReference type="Pfam" id="PF03729">
    <property type="entry name" value="DUF308"/>
    <property type="match status" value="1"/>
</dbReference>
<feature type="transmembrane region" description="Helical" evidence="1">
    <location>
        <begin position="123"/>
        <end position="142"/>
    </location>
</feature>
<keyword evidence="3" id="KW-1185">Reference proteome</keyword>
<dbReference type="InterPro" id="IPR005325">
    <property type="entry name" value="DUF308_memb"/>
</dbReference>
<feature type="transmembrane region" description="Helical" evidence="1">
    <location>
        <begin position="29"/>
        <end position="48"/>
    </location>
</feature>
<evidence type="ECO:0000313" key="2">
    <source>
        <dbReference type="EMBL" id="MBB5226940.1"/>
    </source>
</evidence>
<evidence type="ECO:0000256" key="1">
    <source>
        <dbReference type="SAM" id="Phobius"/>
    </source>
</evidence>
<dbReference type="RefSeq" id="WP_184660669.1">
    <property type="nucleotide sequence ID" value="NZ_CP031518.1"/>
</dbReference>
<gene>
    <name evidence="2" type="ORF">HNP76_002328</name>
</gene>
<keyword evidence="1" id="KW-1133">Transmembrane helix</keyword>
<keyword evidence="1" id="KW-0812">Transmembrane</keyword>
<dbReference type="AlphaFoldDB" id="A0A7W8LN01"/>
<proteinExistence type="predicted"/>
<name>A0A7W8LN01_9SPIR</name>
<feature type="transmembrane region" description="Helical" evidence="1">
    <location>
        <begin position="90"/>
        <end position="111"/>
    </location>
</feature>
<reference evidence="2 3" key="1">
    <citation type="submission" date="2020-08" db="EMBL/GenBank/DDBJ databases">
        <title>Genomic Encyclopedia of Type Strains, Phase IV (KMG-IV): sequencing the most valuable type-strain genomes for metagenomic binning, comparative biology and taxonomic classification.</title>
        <authorList>
            <person name="Goeker M."/>
        </authorList>
    </citation>
    <scope>NUCLEOTIDE SEQUENCE [LARGE SCALE GENOMIC DNA]</scope>
    <source>
        <strain evidence="2 3">DSM 103462</strain>
    </source>
</reference>
<accession>A0A7W8LN01</accession>
<feature type="transmembrane region" description="Helical" evidence="1">
    <location>
        <begin position="7"/>
        <end position="23"/>
    </location>
</feature>
<dbReference type="EMBL" id="JACHFQ010000007">
    <property type="protein sequence ID" value="MBB5226940.1"/>
    <property type="molecule type" value="Genomic_DNA"/>
</dbReference>
<feature type="transmembrane region" description="Helical" evidence="1">
    <location>
        <begin position="148"/>
        <end position="167"/>
    </location>
</feature>
<comment type="caution">
    <text evidence="2">The sequence shown here is derived from an EMBL/GenBank/DDBJ whole genome shotgun (WGS) entry which is preliminary data.</text>
</comment>
<evidence type="ECO:0000313" key="3">
    <source>
        <dbReference type="Proteomes" id="UP000518887"/>
    </source>
</evidence>